<keyword evidence="6" id="KW-1185">Reference proteome</keyword>
<dbReference type="GO" id="GO:0005634">
    <property type="term" value="C:nucleus"/>
    <property type="evidence" value="ECO:0007669"/>
    <property type="project" value="TreeGrafter"/>
</dbReference>
<reference evidence="5 6" key="1">
    <citation type="journal article" date="2017" name="Curr. Biol.">
        <title>The Evolution of Venom by Co-option of Single-Copy Genes.</title>
        <authorList>
            <person name="Martinson E.O."/>
            <person name="Mrinalini"/>
            <person name="Kelkar Y.D."/>
            <person name="Chang C.H."/>
            <person name="Werren J.H."/>
        </authorList>
    </citation>
    <scope>NUCLEOTIDE SEQUENCE [LARGE SCALE GENOMIC DNA]</scope>
    <source>
        <strain evidence="5 6">Alberta</strain>
        <tissue evidence="5">Whole body</tissue>
    </source>
</reference>
<dbReference type="CDD" id="cd01766">
    <property type="entry name" value="Ubl_UFM1"/>
    <property type="match status" value="1"/>
</dbReference>
<evidence type="ECO:0000256" key="3">
    <source>
        <dbReference type="ARBA" id="ARBA00022499"/>
    </source>
</evidence>
<dbReference type="Gene3D" id="3.10.20.90">
    <property type="entry name" value="Phosphatidylinositol 3-kinase Catalytic Subunit, Chain A, domain 1"/>
    <property type="match status" value="1"/>
</dbReference>
<dbReference type="PANTHER" id="PTHR15825:SF0">
    <property type="entry name" value="UBIQUITIN-FOLD MODIFIER 1"/>
    <property type="match status" value="1"/>
</dbReference>
<dbReference type="GO" id="GO:1990592">
    <property type="term" value="P:protein K69-linked ufmylation"/>
    <property type="evidence" value="ECO:0007669"/>
    <property type="project" value="TreeGrafter"/>
</dbReference>
<keyword evidence="3" id="KW-1017">Isopeptide bond</keyword>
<dbReference type="STRING" id="543379.A0A232EY80"/>
<dbReference type="InterPro" id="IPR029071">
    <property type="entry name" value="Ubiquitin-like_domsf"/>
</dbReference>
<dbReference type="AlphaFoldDB" id="A0A232EY80"/>
<evidence type="ECO:0000256" key="1">
    <source>
        <dbReference type="ARBA" id="ARBA00010230"/>
    </source>
</evidence>
<name>A0A232EY80_9HYME</name>
<accession>A0A232EY80</accession>
<gene>
    <name evidence="5" type="ORF">TSAR_009322</name>
</gene>
<evidence type="ECO:0000256" key="4">
    <source>
        <dbReference type="ARBA" id="ARBA00022786"/>
    </source>
</evidence>
<dbReference type="Proteomes" id="UP000215335">
    <property type="component" value="Unassembled WGS sequence"/>
</dbReference>
<proteinExistence type="inferred from homology"/>
<protein>
    <recommendedName>
        <fullName evidence="2">Ubiquitin-fold modifier 1</fullName>
    </recommendedName>
</protein>
<comment type="caution">
    <text evidence="5">The sequence shown here is derived from an EMBL/GenBank/DDBJ whole genome shotgun (WGS) entry which is preliminary data.</text>
</comment>
<organism evidence="5 6">
    <name type="scientific">Trichomalopsis sarcophagae</name>
    <dbReference type="NCBI Taxonomy" id="543379"/>
    <lineage>
        <taxon>Eukaryota</taxon>
        <taxon>Metazoa</taxon>
        <taxon>Ecdysozoa</taxon>
        <taxon>Arthropoda</taxon>
        <taxon>Hexapoda</taxon>
        <taxon>Insecta</taxon>
        <taxon>Pterygota</taxon>
        <taxon>Neoptera</taxon>
        <taxon>Endopterygota</taxon>
        <taxon>Hymenoptera</taxon>
        <taxon>Apocrita</taxon>
        <taxon>Proctotrupomorpha</taxon>
        <taxon>Chalcidoidea</taxon>
        <taxon>Pteromalidae</taxon>
        <taxon>Pteromalinae</taxon>
        <taxon>Trichomalopsis</taxon>
    </lineage>
</organism>
<evidence type="ECO:0000313" key="5">
    <source>
        <dbReference type="EMBL" id="OXU23416.1"/>
    </source>
</evidence>
<dbReference type="EMBL" id="NNAY01001615">
    <property type="protein sequence ID" value="OXU23416.1"/>
    <property type="molecule type" value="Genomic_DNA"/>
</dbReference>
<dbReference type="Pfam" id="PF03671">
    <property type="entry name" value="Ufm1"/>
    <property type="match status" value="1"/>
</dbReference>
<dbReference type="InterPro" id="IPR005375">
    <property type="entry name" value="UFM1"/>
</dbReference>
<evidence type="ECO:0000313" key="6">
    <source>
        <dbReference type="Proteomes" id="UP000215335"/>
    </source>
</evidence>
<comment type="similarity">
    <text evidence="1">Belongs to the UFM1 family.</text>
</comment>
<dbReference type="GO" id="GO:0005737">
    <property type="term" value="C:cytoplasm"/>
    <property type="evidence" value="ECO:0007669"/>
    <property type="project" value="TreeGrafter"/>
</dbReference>
<dbReference type="OrthoDB" id="284357at2759"/>
<sequence>MDQNFNKILNIIDFYCEIIENPEVLREIDINCLKKTFQACLFIENAVKKIKEEKKEIVFESHLNAWMSRKKKTIVYKCSNFKNACDKLLEFCLKEDKISNEVIDEMLKIYIHHCGSIRFEANVNQILTHSMRANALLDIFKNLEISESDIDDEVLIASWEHEIKVGKQKKVNDFLKDMFDKEEIPRLIELAYKSETSSPINILILDFLSKKLEDYNISLYTELKNNEKKVLLKLLMDNSQFQLTFVDATFYIGRNMEKDEDEDWITSTEITYNDLKKIILILLDGPRDIYQLIVDRIKLAKELDAVWEDVERDCILLSVPDNTPFTAVLKFAAEEFKVAPATSAIITDDGVGINPQQTAGNVFLKHGSELRLIPRDRVGQSS</sequence>
<dbReference type="SUPFAM" id="SSF54236">
    <property type="entry name" value="Ubiquitin-like"/>
    <property type="match status" value="1"/>
</dbReference>
<dbReference type="PANTHER" id="PTHR15825">
    <property type="entry name" value="UBIQUITIN-FOLD MODIFIER 1"/>
    <property type="match status" value="1"/>
</dbReference>
<dbReference type="FunFam" id="3.10.20.90:FF:000044">
    <property type="entry name" value="Ubiquitin-fold modifier 1"/>
    <property type="match status" value="1"/>
</dbReference>
<evidence type="ECO:0000256" key="2">
    <source>
        <dbReference type="ARBA" id="ARBA00015319"/>
    </source>
</evidence>
<keyword evidence="4" id="KW-0833">Ubl conjugation pathway</keyword>